<dbReference type="NCBIfam" id="TIGR04183">
    <property type="entry name" value="Por_Secre_tail"/>
    <property type="match status" value="1"/>
</dbReference>
<gene>
    <name evidence="5" type="ORF">TNO010_400124</name>
</gene>
<sequence>MNIKNYLSTLTLLLFAFTAFSQKATTNGCGTKLSKEDNIKFRQSMSKLKKQQRTNRTSKRTGVRDYKIPVVFHILHNGQGEAGSVSKENMACRINDVMEVVNKDFRGEFPKWNESDPRFDGVKQKMDNIEFLLATEDPDGNLLETPGMNWRVQDGLVEDGYDPKITTNNWWWGKNNKYYLQIFIVAAANGISEGNYASGHAFLPTQDAVPRVVFNWRYLGRATGCPDNPSSSAVGFEKVMSHEFGHYFGLRHTFHQSDKDKGTWTAENDGITDTPPTMGSEGCTRDKLNACNVYPNVENYMDYNTSCQIMFTKDQVDVMNGWLEDTTIAKYSRSLLWQTDNLIATGILPHAPVASFKSDITAICSTQSIEFKDNSTGNPTSWKWTFEGGTPATSSEKNPTVTYVSKGQYKVTLEVWNGFNGTSYNKTETANFIDVDQHSIANTSEDFEGTFPPQGWRVINPDGKLAWGKSDEAGNGDSSCVVMNNADNDKIGEADYLQLPFYNLTAAKNAQLYFDVAYVKFDEVSADMLKAEVSTDCGATWTEVYSKTHTELETALSALSPNDWIPNQKSHWRKELVDLSSYDGQANLAIRFKNVSGYGTRVWLDNVTVSLDNSTGPIVDFYTKKRASVCESEVVQFFDTSTGTAATSWNWEFPGGEPATSTEQNPTVTYNTYGNYNVSLKVENTDGSSEKTIENFVVLKTPTAQSFSEDFSGTFPPANWNIRNFDGKLEFEQSNLAGNGDGFCMMMNNADNETIGELDEIIMPSLDLSVGATDFYFDVAYTKFDADSPDKLMVMASSDCGTTWKTLYEKTHTVLETVNVVDDPATDANESNNWIPTTASDWRKERVNLSDYQGLANVLVKFVNKSGYGTRIWIDNVTVNFDSQEKPTSSFEKQGESACLGNNVQFNDTSTGVPTSWAWTFEGGTPANSTEKNPVVTYDTAGNYSVTLTATNATGTGTTTTKTSFVTVKDVTALPYNQDFEGTFPINNWEIINHDNDDISWEKRDDAGNGDSSCMIINNADNPTDKIDELIINPLDFSSEGDKKMAFDLSYTKFTNAYGTDAESDSPDKLMVLISKNCGLTWTEVYNKTHTELETVQVRDLEATPDDNEANDFVPSKASDWRKESIDLNAFTGNSSILIKFKNISGYGTRIWIDNISVTSTITNDDITWTGNSNNDWNTASNWSTNSLPTSTSRVVIPAGLSTYPTANNDVGFNSLTIESGATFMAKAAVTGTVTYKRNIENTDWYLISSPLKGETLENFITGGTLSFASGTRGNIGFAPFNNEHLTKSWNYQTINSTGNFDLAKGYSLKLATPSDISFTGEINTSDVNIEINNGTRNNYNLVGNPFTTYINAVTFLNNNETSISEKTIWIWNGTSYQVYNEQNSLEIAPAQGFFIETTDPLPANSSITFTKANQSHQNTDTFKREAPKTSFELFVEDGTRQKSTKVFYANNKTTGFDNGSDSKLFGGVSSNFEVFTELISDNKGNKLAIQTLPTSKIEELVIPIGLTTKMGKEVSISVDAKNLPADVKIYLEDRIANTFTDISDKKIVVENNTKGAGQFYIHTTSKRPDVIVNKEVQNVSIYKSDKNTITITGLQTQNASLKVYSILGKTIFNNSFKSTGVSLIELPKTSKGVYIVELISNTGKITKKIILE</sequence>
<name>A0A2I2MAH5_9FLAO</name>
<evidence type="ECO:0000256" key="3">
    <source>
        <dbReference type="SAM" id="SignalP"/>
    </source>
</evidence>
<accession>A0A2I2MAH5</accession>
<organism evidence="5 6">
    <name type="scientific">Tenacibaculum finnmarkense genomovar ulcerans</name>
    <dbReference type="NCBI Taxonomy" id="2781388"/>
    <lineage>
        <taxon>Bacteria</taxon>
        <taxon>Pseudomonadati</taxon>
        <taxon>Bacteroidota</taxon>
        <taxon>Flavobacteriia</taxon>
        <taxon>Flavobacteriales</taxon>
        <taxon>Flavobacteriaceae</taxon>
        <taxon>Tenacibaculum</taxon>
        <taxon>Tenacibaculum finnmarkense</taxon>
    </lineage>
</organism>
<dbReference type="InterPro" id="IPR000601">
    <property type="entry name" value="PKD_dom"/>
</dbReference>
<evidence type="ECO:0000313" key="6">
    <source>
        <dbReference type="Proteomes" id="UP000490060"/>
    </source>
</evidence>
<feature type="chain" id="PRO_5014172622" description="PKD domain-containing protein" evidence="3">
    <location>
        <begin position="22"/>
        <end position="1653"/>
    </location>
</feature>
<dbReference type="Gene3D" id="2.60.40.10">
    <property type="entry name" value="Immunoglobulins"/>
    <property type="match status" value="3"/>
</dbReference>
<feature type="region of interest" description="Disordered" evidence="2">
    <location>
        <begin position="259"/>
        <end position="279"/>
    </location>
</feature>
<dbReference type="SMART" id="SM00089">
    <property type="entry name" value="PKD"/>
    <property type="match status" value="3"/>
</dbReference>
<evidence type="ECO:0000259" key="4">
    <source>
        <dbReference type="PROSITE" id="PS50093"/>
    </source>
</evidence>
<dbReference type="Pfam" id="PF05572">
    <property type="entry name" value="Peptidase_M43"/>
    <property type="match status" value="1"/>
</dbReference>
<dbReference type="InterPro" id="IPR035986">
    <property type="entry name" value="PKD_dom_sf"/>
</dbReference>
<keyword evidence="1 3" id="KW-0732">Signal</keyword>
<dbReference type="SUPFAM" id="SSF55486">
    <property type="entry name" value="Metalloproteases ('zincins'), catalytic domain"/>
    <property type="match status" value="1"/>
</dbReference>
<protein>
    <recommendedName>
        <fullName evidence="4">PKD domain-containing protein</fullName>
    </recommendedName>
</protein>
<reference evidence="5 6" key="1">
    <citation type="submission" date="2017-11" db="EMBL/GenBank/DDBJ databases">
        <authorList>
            <person name="Duchaud E."/>
        </authorList>
    </citation>
    <scope>NUCLEOTIDE SEQUENCE [LARGE SCALE GENOMIC DNA]</scope>
    <source>
        <strain evidence="5 6">TNO010</strain>
    </source>
</reference>
<dbReference type="Gene3D" id="3.40.390.10">
    <property type="entry name" value="Collagenase (Catalytic Domain)"/>
    <property type="match status" value="1"/>
</dbReference>
<dbReference type="InterPro" id="IPR008754">
    <property type="entry name" value="Peptidase_M43"/>
</dbReference>
<dbReference type="EMBL" id="OENE01000035">
    <property type="protein sequence ID" value="SOU89548.1"/>
    <property type="molecule type" value="Genomic_DNA"/>
</dbReference>
<dbReference type="InterPro" id="IPR022409">
    <property type="entry name" value="PKD/Chitinase_dom"/>
</dbReference>
<feature type="domain" description="PKD" evidence="4">
    <location>
        <begin position="635"/>
        <end position="697"/>
    </location>
</feature>
<feature type="domain" description="PKD" evidence="4">
    <location>
        <begin position="352"/>
        <end position="427"/>
    </location>
</feature>
<dbReference type="InterPro" id="IPR026444">
    <property type="entry name" value="Secre_tail"/>
</dbReference>
<dbReference type="RefSeq" id="WP_198912942.1">
    <property type="nucleotide sequence ID" value="NZ_OENE01000035.1"/>
</dbReference>
<evidence type="ECO:0000313" key="5">
    <source>
        <dbReference type="EMBL" id="SOU89548.1"/>
    </source>
</evidence>
<dbReference type="PROSITE" id="PS50093">
    <property type="entry name" value="PKD"/>
    <property type="match status" value="3"/>
</dbReference>
<dbReference type="Pfam" id="PF18911">
    <property type="entry name" value="PKD_4"/>
    <property type="match status" value="3"/>
</dbReference>
<dbReference type="InterPro" id="IPR013783">
    <property type="entry name" value="Ig-like_fold"/>
</dbReference>
<dbReference type="Proteomes" id="UP000490060">
    <property type="component" value="Unassembled WGS sequence"/>
</dbReference>
<evidence type="ECO:0000256" key="1">
    <source>
        <dbReference type="ARBA" id="ARBA00022729"/>
    </source>
</evidence>
<feature type="domain" description="PKD" evidence="4">
    <location>
        <begin position="887"/>
        <end position="973"/>
    </location>
</feature>
<evidence type="ECO:0000256" key="2">
    <source>
        <dbReference type="SAM" id="MobiDB-lite"/>
    </source>
</evidence>
<feature type="signal peptide" evidence="3">
    <location>
        <begin position="1"/>
        <end position="21"/>
    </location>
</feature>
<dbReference type="CDD" id="cd00146">
    <property type="entry name" value="PKD"/>
    <property type="match status" value="3"/>
</dbReference>
<dbReference type="InterPro" id="IPR024079">
    <property type="entry name" value="MetalloPept_cat_dom_sf"/>
</dbReference>
<dbReference type="SUPFAM" id="SSF49299">
    <property type="entry name" value="PKD domain"/>
    <property type="match status" value="3"/>
</dbReference>
<proteinExistence type="predicted"/>
<dbReference type="GO" id="GO:0008237">
    <property type="term" value="F:metallopeptidase activity"/>
    <property type="evidence" value="ECO:0007669"/>
    <property type="project" value="InterPro"/>
</dbReference>